<evidence type="ECO:0000313" key="10">
    <source>
        <dbReference type="Proteomes" id="UP001357485"/>
    </source>
</evidence>
<dbReference type="PRINTS" id="PR00465">
    <property type="entry name" value="EP450IV"/>
</dbReference>
<protein>
    <recommendedName>
        <fullName evidence="11">Cytochrome P450</fullName>
    </recommendedName>
</protein>
<dbReference type="Gene3D" id="1.10.630.10">
    <property type="entry name" value="Cytochrome P450"/>
    <property type="match status" value="1"/>
</dbReference>
<keyword evidence="7 8" id="KW-0503">Monooxygenase</keyword>
<organism evidence="9 10">
    <name type="scientific">Cryomyces antarcticus</name>
    <dbReference type="NCBI Taxonomy" id="329879"/>
    <lineage>
        <taxon>Eukaryota</taxon>
        <taxon>Fungi</taxon>
        <taxon>Dikarya</taxon>
        <taxon>Ascomycota</taxon>
        <taxon>Pezizomycotina</taxon>
        <taxon>Dothideomycetes</taxon>
        <taxon>Dothideomycetes incertae sedis</taxon>
        <taxon>Cryomyces</taxon>
    </lineage>
</organism>
<keyword evidence="3 8" id="KW-0349">Heme</keyword>
<gene>
    <name evidence="9" type="ORF">LTR16_000230</name>
</gene>
<evidence type="ECO:0000256" key="7">
    <source>
        <dbReference type="ARBA" id="ARBA00023033"/>
    </source>
</evidence>
<keyword evidence="5 8" id="KW-0560">Oxidoreductase</keyword>
<evidence type="ECO:0000256" key="4">
    <source>
        <dbReference type="ARBA" id="ARBA00022723"/>
    </source>
</evidence>
<keyword evidence="10" id="KW-1185">Reference proteome</keyword>
<evidence type="ECO:0000256" key="6">
    <source>
        <dbReference type="ARBA" id="ARBA00023004"/>
    </source>
</evidence>
<sequence length="540" mass="60833">MAVEALPLDPRIFLPSLILLLYFVHCRLTAKRWLPNTIPWIGLRNGFFAKTRACMRDMRHGKEHLAEGYAKYSKHDKPFVAPTTSWWPEVVLPQSSIKWLLSQPDHVVDLHEGVQDALQFGYVSPHDKVLENPFHDDIVRRDLKRNLGVMTPAVFDELEASVDELWGTDTENWKEIPVYDTSQRIIARTTNRTFVGLPLCRDASYLHSATKFANAMLLQVGVTRFLLPALLKPLIGHFFAIPCHFRDWQFSRHLAPMIHARLRDVERKERDPSYTYKEPNDLLQWIIKYAVTKGEPHDRKPRYLASRICIMNFAALHTSTVTTTNALLDLAAADPACWASIREEAERVFRDEGGVWTGSGVARLARADSAVRETLRLTGLGGRGLVREVVAPGGVTLPDGTHLPLGARLSVPSGEIQRDPAFYGATANEYDAFRFSRAREALAERGDSDDAPTSGTTRREDHALTMVTTSDTFLTFGHGRRACPGRFFASHEIKLLLAYVATHYDVQRLATRPPNVWISSSCIPPATAVLSVRRRQPKEA</sequence>
<dbReference type="InterPro" id="IPR036396">
    <property type="entry name" value="Cyt_P450_sf"/>
</dbReference>
<dbReference type="PROSITE" id="PS00086">
    <property type="entry name" value="CYTOCHROME_P450"/>
    <property type="match status" value="1"/>
</dbReference>
<name>A0ABR0LRC3_9PEZI</name>
<dbReference type="InterPro" id="IPR017972">
    <property type="entry name" value="Cyt_P450_CS"/>
</dbReference>
<dbReference type="InterPro" id="IPR001128">
    <property type="entry name" value="Cyt_P450"/>
</dbReference>
<dbReference type="InterPro" id="IPR002403">
    <property type="entry name" value="Cyt_P450_E_grp-IV"/>
</dbReference>
<evidence type="ECO:0008006" key="11">
    <source>
        <dbReference type="Google" id="ProtNLM"/>
    </source>
</evidence>
<comment type="caution">
    <text evidence="9">The sequence shown here is derived from an EMBL/GenBank/DDBJ whole genome shotgun (WGS) entry which is preliminary data.</text>
</comment>
<evidence type="ECO:0000256" key="8">
    <source>
        <dbReference type="RuleBase" id="RU000461"/>
    </source>
</evidence>
<evidence type="ECO:0000256" key="1">
    <source>
        <dbReference type="ARBA" id="ARBA00001971"/>
    </source>
</evidence>
<reference evidence="9 10" key="1">
    <citation type="submission" date="2023-08" db="EMBL/GenBank/DDBJ databases">
        <title>Black Yeasts Isolated from many extreme environments.</title>
        <authorList>
            <person name="Coleine C."/>
            <person name="Stajich J.E."/>
            <person name="Selbmann L."/>
        </authorList>
    </citation>
    <scope>NUCLEOTIDE SEQUENCE [LARGE SCALE GENOMIC DNA]</scope>
    <source>
        <strain evidence="9 10">CCFEE 536</strain>
    </source>
</reference>
<keyword evidence="4 8" id="KW-0479">Metal-binding</keyword>
<accession>A0ABR0LRC3</accession>
<dbReference type="SUPFAM" id="SSF48264">
    <property type="entry name" value="Cytochrome P450"/>
    <property type="match status" value="1"/>
</dbReference>
<comment type="similarity">
    <text evidence="2 8">Belongs to the cytochrome P450 family.</text>
</comment>
<evidence type="ECO:0000256" key="5">
    <source>
        <dbReference type="ARBA" id="ARBA00023002"/>
    </source>
</evidence>
<evidence type="ECO:0000256" key="2">
    <source>
        <dbReference type="ARBA" id="ARBA00010617"/>
    </source>
</evidence>
<comment type="cofactor">
    <cofactor evidence="1">
        <name>heme</name>
        <dbReference type="ChEBI" id="CHEBI:30413"/>
    </cofactor>
</comment>
<dbReference type="Proteomes" id="UP001357485">
    <property type="component" value="Unassembled WGS sequence"/>
</dbReference>
<dbReference type="EMBL" id="JAVRRA010016416">
    <property type="protein sequence ID" value="KAK5202147.1"/>
    <property type="molecule type" value="Genomic_DNA"/>
</dbReference>
<proteinExistence type="inferred from homology"/>
<evidence type="ECO:0000313" key="9">
    <source>
        <dbReference type="EMBL" id="KAK5202147.1"/>
    </source>
</evidence>
<dbReference type="CDD" id="cd11041">
    <property type="entry name" value="CYP503A1-like"/>
    <property type="match status" value="1"/>
</dbReference>
<keyword evidence="6 8" id="KW-0408">Iron</keyword>
<dbReference type="PANTHER" id="PTHR46206">
    <property type="entry name" value="CYTOCHROME P450"/>
    <property type="match status" value="1"/>
</dbReference>
<dbReference type="PANTHER" id="PTHR46206:SF1">
    <property type="entry name" value="P450, PUTATIVE (EUROFUNG)-RELATED"/>
    <property type="match status" value="1"/>
</dbReference>
<dbReference type="Pfam" id="PF00067">
    <property type="entry name" value="p450"/>
    <property type="match status" value="1"/>
</dbReference>
<evidence type="ECO:0000256" key="3">
    <source>
        <dbReference type="ARBA" id="ARBA00022617"/>
    </source>
</evidence>